<comment type="cofactor">
    <cofactor evidence="1">
        <name>heme c</name>
        <dbReference type="ChEBI" id="CHEBI:61717"/>
    </cofactor>
</comment>
<evidence type="ECO:0000256" key="4">
    <source>
        <dbReference type="ARBA" id="ARBA00022617"/>
    </source>
</evidence>
<keyword evidence="4" id="KW-0349">Heme</keyword>
<evidence type="ECO:0000256" key="3">
    <source>
        <dbReference type="ARBA" id="ARBA00022448"/>
    </source>
</evidence>
<feature type="domain" description="Tetrahaem cytochrome" evidence="10">
    <location>
        <begin position="76"/>
        <end position="149"/>
    </location>
</feature>
<sequence>MSNFLRSFLLIAFLSVGNLSSGQDKEMPAENSHCLNCHANHTYSFFNEWLEVETKRMMNPFYVLDSINYVAGVHGGFSCTDCHSPDYETYPHNAELKLEPLATCIDCHGGDDTYADYQFDKIEEEFQKSIHFQKSGESFTCSKCHDQHYYRATARTSSNVSEIVSYNNNMCLSCHDNALRFETMSSEESPKLSQVHDWLPNQKLHFDKVRCIECHTVVVDSFMVSHNILPKEEALRNCNDCHSSNSMLKASLYKYENLQARSEDGALGALITNEAYIIGANQNPLLKLLSFIIFGLAVIGIAIHWIFRIVKKSK</sequence>
<keyword evidence="9" id="KW-1133">Transmembrane helix</keyword>
<comment type="caution">
    <text evidence="11">The sequence shown here is derived from an EMBL/GenBank/DDBJ whole genome shotgun (WGS) entry which is preliminary data.</text>
</comment>
<dbReference type="GO" id="GO:0016491">
    <property type="term" value="F:oxidoreductase activity"/>
    <property type="evidence" value="ECO:0007669"/>
    <property type="project" value="TreeGrafter"/>
</dbReference>
<reference evidence="12" key="1">
    <citation type="submission" date="2015-07" db="EMBL/GenBank/DDBJ databases">
        <title>Genome sequencing of Sunxiuqinia dokdonensis strain SK.</title>
        <authorList>
            <person name="Ahn S."/>
            <person name="Kim B.-C."/>
        </authorList>
    </citation>
    <scope>NUCLEOTIDE SEQUENCE [LARGE SCALE GENOMIC DNA]</scope>
    <source>
        <strain evidence="12">SK</strain>
    </source>
</reference>
<keyword evidence="9" id="KW-0812">Transmembrane</keyword>
<dbReference type="OrthoDB" id="9814800at2"/>
<comment type="subcellular location">
    <subcellularLocation>
        <location evidence="2">Cell envelope</location>
    </subcellularLocation>
</comment>
<evidence type="ECO:0000256" key="6">
    <source>
        <dbReference type="ARBA" id="ARBA00022729"/>
    </source>
</evidence>
<keyword evidence="7" id="KW-0249">Electron transport</keyword>
<evidence type="ECO:0000313" key="12">
    <source>
        <dbReference type="Proteomes" id="UP000036958"/>
    </source>
</evidence>
<keyword evidence="5" id="KW-0479">Metal-binding</keyword>
<keyword evidence="6" id="KW-0732">Signal</keyword>
<dbReference type="STRING" id="1409788.NC99_13600"/>
<dbReference type="EMBL" id="LGIA01000069">
    <property type="protein sequence ID" value="KOH45809.1"/>
    <property type="molecule type" value="Genomic_DNA"/>
</dbReference>
<evidence type="ECO:0000256" key="7">
    <source>
        <dbReference type="ARBA" id="ARBA00022982"/>
    </source>
</evidence>
<name>A0A0L8VBI3_9BACT</name>
<dbReference type="InterPro" id="IPR036280">
    <property type="entry name" value="Multihaem_cyt_sf"/>
</dbReference>
<dbReference type="InterPro" id="IPR012286">
    <property type="entry name" value="Tetrahaem_cytochrome"/>
</dbReference>
<dbReference type="PANTHER" id="PTHR35038:SF8">
    <property type="entry name" value="C-TYPE POLYHEME CYTOCHROME OMCC"/>
    <property type="match status" value="1"/>
</dbReference>
<dbReference type="GO" id="GO:0046872">
    <property type="term" value="F:metal ion binding"/>
    <property type="evidence" value="ECO:0007669"/>
    <property type="project" value="UniProtKB-KW"/>
</dbReference>
<gene>
    <name evidence="11" type="ORF">NC99_13600</name>
</gene>
<dbReference type="Gene3D" id="3.90.10.10">
    <property type="entry name" value="Cytochrome C3"/>
    <property type="match status" value="1"/>
</dbReference>
<dbReference type="Pfam" id="PF14537">
    <property type="entry name" value="Cytochrom_c3_2"/>
    <property type="match status" value="1"/>
</dbReference>
<dbReference type="SUPFAM" id="SSF48695">
    <property type="entry name" value="Multiheme cytochromes"/>
    <property type="match status" value="1"/>
</dbReference>
<evidence type="ECO:0000256" key="5">
    <source>
        <dbReference type="ARBA" id="ARBA00022723"/>
    </source>
</evidence>
<protein>
    <recommendedName>
        <fullName evidence="10">Tetrahaem cytochrome domain-containing protein</fullName>
    </recommendedName>
</protein>
<evidence type="ECO:0000259" key="10">
    <source>
        <dbReference type="Pfam" id="PF14537"/>
    </source>
</evidence>
<dbReference type="InterPro" id="IPR051829">
    <property type="entry name" value="Multiheme_Cytochr_ET"/>
</dbReference>
<evidence type="ECO:0000256" key="8">
    <source>
        <dbReference type="ARBA" id="ARBA00023004"/>
    </source>
</evidence>
<keyword evidence="3" id="KW-0813">Transport</keyword>
<evidence type="ECO:0000313" key="11">
    <source>
        <dbReference type="EMBL" id="KOH45809.1"/>
    </source>
</evidence>
<dbReference type="CDD" id="cd08168">
    <property type="entry name" value="Cytochrom_C3"/>
    <property type="match status" value="1"/>
</dbReference>
<dbReference type="Gene3D" id="1.10.780.10">
    <property type="entry name" value="Hydroxylamine Oxidoreductase, Chain A, domain 1"/>
    <property type="match status" value="1"/>
</dbReference>
<accession>A0A0L8VBI3</accession>
<dbReference type="AlphaFoldDB" id="A0A0L8VBI3"/>
<evidence type="ECO:0000256" key="1">
    <source>
        <dbReference type="ARBA" id="ARBA00001926"/>
    </source>
</evidence>
<dbReference type="Proteomes" id="UP000036958">
    <property type="component" value="Unassembled WGS sequence"/>
</dbReference>
<keyword evidence="9" id="KW-0472">Membrane</keyword>
<dbReference type="PANTHER" id="PTHR35038">
    <property type="entry name" value="DISSIMILATORY SULFITE REDUCTASE SIRA"/>
    <property type="match status" value="1"/>
</dbReference>
<evidence type="ECO:0000256" key="9">
    <source>
        <dbReference type="SAM" id="Phobius"/>
    </source>
</evidence>
<keyword evidence="12" id="KW-1185">Reference proteome</keyword>
<dbReference type="GO" id="GO:0030313">
    <property type="term" value="C:cell envelope"/>
    <property type="evidence" value="ECO:0007669"/>
    <property type="project" value="UniProtKB-SubCell"/>
</dbReference>
<evidence type="ECO:0000256" key="2">
    <source>
        <dbReference type="ARBA" id="ARBA00004196"/>
    </source>
</evidence>
<feature type="transmembrane region" description="Helical" evidence="9">
    <location>
        <begin position="288"/>
        <end position="307"/>
    </location>
</feature>
<proteinExistence type="predicted"/>
<organism evidence="11 12">
    <name type="scientific">Sunxiuqinia dokdonensis</name>
    <dbReference type="NCBI Taxonomy" id="1409788"/>
    <lineage>
        <taxon>Bacteria</taxon>
        <taxon>Pseudomonadati</taxon>
        <taxon>Bacteroidota</taxon>
        <taxon>Bacteroidia</taxon>
        <taxon>Marinilabiliales</taxon>
        <taxon>Prolixibacteraceae</taxon>
        <taxon>Sunxiuqinia</taxon>
    </lineage>
</organism>
<keyword evidence="8" id="KW-0408">Iron</keyword>